<dbReference type="Proteomes" id="UP000319257">
    <property type="component" value="Unassembled WGS sequence"/>
</dbReference>
<proteinExistence type="predicted"/>
<dbReference type="PANTHER" id="PTHR11081">
    <property type="entry name" value="FLAP ENDONUCLEASE FAMILY MEMBER"/>
    <property type="match status" value="1"/>
</dbReference>
<dbReference type="CDD" id="cd09906">
    <property type="entry name" value="H3TH_YEN1"/>
    <property type="match status" value="1"/>
</dbReference>
<dbReference type="OrthoDB" id="2959108at2759"/>
<dbReference type="SUPFAM" id="SSF47807">
    <property type="entry name" value="5' to 3' exonuclease, C-terminal subdomain"/>
    <property type="match status" value="1"/>
</dbReference>
<dbReference type="Pfam" id="PF00867">
    <property type="entry name" value="XPG_I"/>
    <property type="match status" value="1"/>
</dbReference>
<protein>
    <recommendedName>
        <fullName evidence="2">XPG-I domain-containing protein</fullName>
    </recommendedName>
</protein>
<gene>
    <name evidence="3" type="ORF">E0L32_008454</name>
</gene>
<feature type="compositionally biased region" description="Polar residues" evidence="1">
    <location>
        <begin position="514"/>
        <end position="538"/>
    </location>
</feature>
<dbReference type="InParanoid" id="A0A507B0R3"/>
<accession>A0A507B0R3</accession>
<dbReference type="SMART" id="SM00484">
    <property type="entry name" value="XPGI"/>
    <property type="match status" value="1"/>
</dbReference>
<dbReference type="InterPro" id="IPR029060">
    <property type="entry name" value="PIN-like_dom_sf"/>
</dbReference>
<dbReference type="FunCoup" id="A0A507B0R3">
    <property type="interactions" value="58"/>
</dbReference>
<reference evidence="3 4" key="1">
    <citation type="submission" date="2019-06" db="EMBL/GenBank/DDBJ databases">
        <title>Draft genome sequence of the filamentous fungus Phialemoniopsis curvata isolated from diesel fuel.</title>
        <authorList>
            <person name="Varaljay V.A."/>
            <person name="Lyon W.J."/>
            <person name="Crouch A.L."/>
            <person name="Drake C.E."/>
            <person name="Hollomon J.M."/>
            <person name="Nadeau L.J."/>
            <person name="Nunn H.S."/>
            <person name="Stevenson B.S."/>
            <person name="Bojanowski C.L."/>
            <person name="Crookes-Goodson W.J."/>
        </authorList>
    </citation>
    <scope>NUCLEOTIDE SEQUENCE [LARGE SCALE GENOMIC DNA]</scope>
    <source>
        <strain evidence="3 4">D216</strain>
    </source>
</reference>
<feature type="compositionally biased region" description="Polar residues" evidence="1">
    <location>
        <begin position="481"/>
        <end position="502"/>
    </location>
</feature>
<comment type="caution">
    <text evidence="3">The sequence shown here is derived from an EMBL/GenBank/DDBJ whole genome shotgun (WGS) entry which is preliminary data.</text>
</comment>
<dbReference type="InterPro" id="IPR036279">
    <property type="entry name" value="5-3_exonuclease_C_sf"/>
</dbReference>
<dbReference type="PANTHER" id="PTHR11081:SF75">
    <property type="entry name" value="ENDONUCLEASE, PUTATIVE (AFU_ORTHOLOGUE AFUA_3G13260)-RELATED"/>
    <property type="match status" value="1"/>
</dbReference>
<feature type="region of interest" description="Disordered" evidence="1">
    <location>
        <begin position="633"/>
        <end position="769"/>
    </location>
</feature>
<feature type="compositionally biased region" description="Acidic residues" evidence="1">
    <location>
        <begin position="649"/>
        <end position="661"/>
    </location>
</feature>
<keyword evidence="4" id="KW-1185">Reference proteome</keyword>
<organism evidence="3 4">
    <name type="scientific">Thyridium curvatum</name>
    <dbReference type="NCBI Taxonomy" id="1093900"/>
    <lineage>
        <taxon>Eukaryota</taxon>
        <taxon>Fungi</taxon>
        <taxon>Dikarya</taxon>
        <taxon>Ascomycota</taxon>
        <taxon>Pezizomycotina</taxon>
        <taxon>Sordariomycetes</taxon>
        <taxon>Sordariomycetidae</taxon>
        <taxon>Thyridiales</taxon>
        <taxon>Thyridiaceae</taxon>
        <taxon>Thyridium</taxon>
    </lineage>
</organism>
<feature type="domain" description="XPG-I" evidence="2">
    <location>
        <begin position="55"/>
        <end position="131"/>
    </location>
</feature>
<dbReference type="AlphaFoldDB" id="A0A507B0R3"/>
<dbReference type="CDD" id="cd09870">
    <property type="entry name" value="PIN_YEN1"/>
    <property type="match status" value="1"/>
</dbReference>
<dbReference type="Pfam" id="PF18380">
    <property type="entry name" value="GEN1_C"/>
    <property type="match status" value="1"/>
</dbReference>
<sequence length="769" mass="83404">MAVPSTSCQRLVRLLGHSIQPIFVFDGPNKPAFKRNKRSGRGDGVATAMAKRLIRLFGFQIHDAPGEAEAECALLQQQGIVDAVLSEDVDTIMFGCTRTLRNWSADGVKGSKTPTHVSMYDTDQLQRGNSGLDREGMVLVALMSGGDYLPEGVPGCGVKLACEAARAGFGKSLCRIKRADSDELRQWRENLRHELATNENNFFRTKHKALTIPEDFPSLEILRYYTHPVVSQSATVERLRTGFPAVKPVDVQELREFVRETFDWTYRIGAVKYIRVLAPSMLVQRLLSMDIANTDDLESTQTREAVVVNNITNKRSHFSTDATPELRVSYTPADMVPIDLDAEPEEPVASYGRDGIALNSDDEFDEPVPEVAEDAGKGAPKKAFDPLRQDTIWVPESIVKLGAPLTVEDWEEKQRSKGKAKLARPAKTRVPKKADMPMGALDRFVKVTKSASVTTGLGGGSPTKIRPPLSSLGIPPAPSAALQQTQRRPATTAAKPSTLSRSKQSKKNKGDSAASKQANPWTLAGSQISPRVTKSVGTAQAIVISSSPPCPSSPARDLAVKRVRTPPPAANAFASDPFDSPTRSPRKKGSPVVAKTKAAKQKSSSNGVDKNQMSIKSFGSLVETKVRQAAKTAAAARDKERESPCIEILSDDDYDDGDEPSLPDIRMLPSKRDHDPFVAGAAASKIRTGRPEEEAPGPSRATGNPKAIDSSTGTQSMPRTGDIACSKAVKAHGSEEDSGRPDSRNTSRRTKRTVWRSSEVSIIDLTNHD</sequence>
<dbReference type="GO" id="GO:0006281">
    <property type="term" value="P:DNA repair"/>
    <property type="evidence" value="ECO:0007669"/>
    <property type="project" value="UniProtKB-ARBA"/>
</dbReference>
<dbReference type="EMBL" id="SKBQ01000056">
    <property type="protein sequence ID" value="TPX10568.1"/>
    <property type="molecule type" value="Genomic_DNA"/>
</dbReference>
<feature type="compositionally biased region" description="Basic residues" evidence="1">
    <location>
        <begin position="416"/>
        <end position="431"/>
    </location>
</feature>
<dbReference type="InterPro" id="IPR006084">
    <property type="entry name" value="XPG/Rad2"/>
</dbReference>
<feature type="region of interest" description="Disordered" evidence="1">
    <location>
        <begin position="411"/>
        <end position="615"/>
    </location>
</feature>
<feature type="compositionally biased region" description="Basic and acidic residues" evidence="1">
    <location>
        <begin position="732"/>
        <end position="745"/>
    </location>
</feature>
<dbReference type="PRINTS" id="PR00853">
    <property type="entry name" value="XPGRADSUPER"/>
</dbReference>
<dbReference type="FunFam" id="3.40.50.1010:FF:000037">
    <property type="entry name" value="Rad2-like endonuclease, putative (AFU_orthologue AFUA_3G13260)"/>
    <property type="match status" value="1"/>
</dbReference>
<dbReference type="InterPro" id="IPR037316">
    <property type="entry name" value="Yen1_H3TH"/>
</dbReference>
<dbReference type="SUPFAM" id="SSF88723">
    <property type="entry name" value="PIN domain-like"/>
    <property type="match status" value="1"/>
</dbReference>
<evidence type="ECO:0000313" key="3">
    <source>
        <dbReference type="EMBL" id="TPX10568.1"/>
    </source>
</evidence>
<evidence type="ECO:0000259" key="2">
    <source>
        <dbReference type="SMART" id="SM00484"/>
    </source>
</evidence>
<feature type="compositionally biased region" description="Polar residues" evidence="1">
    <location>
        <begin position="709"/>
        <end position="718"/>
    </location>
</feature>
<dbReference type="GO" id="GO:0017108">
    <property type="term" value="F:5'-flap endonuclease activity"/>
    <property type="evidence" value="ECO:0007669"/>
    <property type="project" value="TreeGrafter"/>
</dbReference>
<dbReference type="GeneID" id="41975901"/>
<feature type="compositionally biased region" description="Polar residues" evidence="1">
    <location>
        <begin position="606"/>
        <end position="615"/>
    </location>
</feature>
<dbReference type="RefSeq" id="XP_030992279.1">
    <property type="nucleotide sequence ID" value="XM_031143310.1"/>
</dbReference>
<dbReference type="InterPro" id="IPR041177">
    <property type="entry name" value="GEN1_C"/>
</dbReference>
<dbReference type="GO" id="GO:0008821">
    <property type="term" value="F:crossover junction DNA endonuclease activity"/>
    <property type="evidence" value="ECO:0007669"/>
    <property type="project" value="InterPro"/>
</dbReference>
<dbReference type="STRING" id="1093900.A0A507B0R3"/>
<evidence type="ECO:0000256" key="1">
    <source>
        <dbReference type="SAM" id="MobiDB-lite"/>
    </source>
</evidence>
<dbReference type="InterPro" id="IPR006086">
    <property type="entry name" value="XPG-I_dom"/>
</dbReference>
<dbReference type="Gene3D" id="1.10.150.20">
    <property type="entry name" value="5' to 3' exonuclease, C-terminal subdomain"/>
    <property type="match status" value="1"/>
</dbReference>
<name>A0A507B0R3_9PEZI</name>
<evidence type="ECO:0000313" key="4">
    <source>
        <dbReference type="Proteomes" id="UP000319257"/>
    </source>
</evidence>
<dbReference type="Gene3D" id="3.40.50.1010">
    <property type="entry name" value="5'-nuclease"/>
    <property type="match status" value="2"/>
</dbReference>